<protein>
    <recommendedName>
        <fullName evidence="3">Alkaline proteinase inhibitor/ Outer membrane lipoprotein Omp19 domain-containing protein</fullName>
    </recommendedName>
</protein>
<dbReference type="AlphaFoldDB" id="A0A2U2DVR0"/>
<dbReference type="Proteomes" id="UP000245252">
    <property type="component" value="Unassembled WGS sequence"/>
</dbReference>
<reference evidence="1 2" key="1">
    <citation type="submission" date="2018-05" db="EMBL/GenBank/DDBJ databases">
        <title>The draft genome of strain NS-104.</title>
        <authorList>
            <person name="Hang P."/>
            <person name="Jiang J."/>
        </authorList>
    </citation>
    <scope>NUCLEOTIDE SEQUENCE [LARGE SCALE GENOMIC DNA]</scope>
    <source>
        <strain evidence="1 2">NS-104</strain>
    </source>
</reference>
<dbReference type="Gene3D" id="2.40.128.10">
    <property type="match status" value="1"/>
</dbReference>
<name>A0A2U2DVR0_9HYPH</name>
<dbReference type="RefSeq" id="WP_109457486.1">
    <property type="nucleotide sequence ID" value="NZ_QFBC01000002.1"/>
</dbReference>
<evidence type="ECO:0000313" key="1">
    <source>
        <dbReference type="EMBL" id="PWE57381.1"/>
    </source>
</evidence>
<dbReference type="OrthoDB" id="8116606at2"/>
<keyword evidence="2" id="KW-1185">Reference proteome</keyword>
<evidence type="ECO:0008006" key="3">
    <source>
        <dbReference type="Google" id="ProtNLM"/>
    </source>
</evidence>
<organism evidence="1 2">
    <name type="scientific">Metarhizobium album</name>
    <dbReference type="NCBI Taxonomy" id="2182425"/>
    <lineage>
        <taxon>Bacteria</taxon>
        <taxon>Pseudomonadati</taxon>
        <taxon>Pseudomonadota</taxon>
        <taxon>Alphaproteobacteria</taxon>
        <taxon>Hyphomicrobiales</taxon>
        <taxon>Rhizobiaceae</taxon>
        <taxon>Metarhizobium</taxon>
    </lineage>
</organism>
<comment type="caution">
    <text evidence="1">The sequence shown here is derived from an EMBL/GenBank/DDBJ whole genome shotgun (WGS) entry which is preliminary data.</text>
</comment>
<accession>A0A2U2DVR0</accession>
<proteinExistence type="predicted"/>
<dbReference type="EMBL" id="QFBC01000002">
    <property type="protein sequence ID" value="PWE57381.1"/>
    <property type="molecule type" value="Genomic_DNA"/>
</dbReference>
<sequence>MRIFTVAAAAVMVGAISWVLLPQTSPHVDPIVSGSIHRDAPQRFSVTSNAGQSACMAERGEPVSRRSREFNAPADCNAVWPGLASAKTWTENEDGTVILADASGEAVLMIVAGDGPGYEAIEPAEADIALRTAD</sequence>
<gene>
    <name evidence="1" type="ORF">DEM27_07050</name>
</gene>
<evidence type="ECO:0000313" key="2">
    <source>
        <dbReference type="Proteomes" id="UP000245252"/>
    </source>
</evidence>